<keyword evidence="10 14" id="KW-0573">Peptidoglycan synthesis</keyword>
<dbReference type="Pfam" id="PF01225">
    <property type="entry name" value="Mur_ligase"/>
    <property type="match status" value="1"/>
</dbReference>
<evidence type="ECO:0000256" key="13">
    <source>
        <dbReference type="ARBA" id="ARBA00047833"/>
    </source>
</evidence>
<evidence type="ECO:0000256" key="6">
    <source>
        <dbReference type="ARBA" id="ARBA00022618"/>
    </source>
</evidence>
<keyword evidence="5 14" id="KW-0436">Ligase</keyword>
<evidence type="ECO:0000256" key="10">
    <source>
        <dbReference type="ARBA" id="ARBA00022984"/>
    </source>
</evidence>
<evidence type="ECO:0000259" key="17">
    <source>
        <dbReference type="Pfam" id="PF08245"/>
    </source>
</evidence>
<keyword evidence="7 14" id="KW-0547">Nucleotide-binding</keyword>
<evidence type="ECO:0000256" key="5">
    <source>
        <dbReference type="ARBA" id="ARBA00022598"/>
    </source>
</evidence>
<dbReference type="InterPro" id="IPR036615">
    <property type="entry name" value="Mur_ligase_C_dom_sf"/>
</dbReference>
<evidence type="ECO:0000256" key="8">
    <source>
        <dbReference type="ARBA" id="ARBA00022840"/>
    </source>
</evidence>
<comment type="function">
    <text evidence="14">Cell wall formation.</text>
</comment>
<dbReference type="SUPFAM" id="SSF53623">
    <property type="entry name" value="MurD-like peptide ligases, catalytic domain"/>
    <property type="match status" value="1"/>
</dbReference>
<comment type="subcellular location">
    <subcellularLocation>
        <location evidence="1 14">Cytoplasm</location>
    </subcellularLocation>
</comment>
<dbReference type="GO" id="GO:0051301">
    <property type="term" value="P:cell division"/>
    <property type="evidence" value="ECO:0007669"/>
    <property type="project" value="UniProtKB-KW"/>
</dbReference>
<evidence type="ECO:0000256" key="9">
    <source>
        <dbReference type="ARBA" id="ARBA00022960"/>
    </source>
</evidence>
<dbReference type="HAMAP" id="MF_00046">
    <property type="entry name" value="MurC"/>
    <property type="match status" value="1"/>
</dbReference>
<dbReference type="InterPro" id="IPR000713">
    <property type="entry name" value="Mur_ligase_N"/>
</dbReference>
<dbReference type="RefSeq" id="WP_110174066.1">
    <property type="nucleotide sequence ID" value="NZ_CP015136.1"/>
</dbReference>
<evidence type="ECO:0000256" key="2">
    <source>
        <dbReference type="ARBA" id="ARBA00004752"/>
    </source>
</evidence>
<dbReference type="GO" id="GO:0008360">
    <property type="term" value="P:regulation of cell shape"/>
    <property type="evidence" value="ECO:0007669"/>
    <property type="project" value="UniProtKB-KW"/>
</dbReference>
<dbReference type="GO" id="GO:0071555">
    <property type="term" value="P:cell wall organization"/>
    <property type="evidence" value="ECO:0007669"/>
    <property type="project" value="UniProtKB-KW"/>
</dbReference>
<feature type="domain" description="Mur ligase N-terminal catalytic" evidence="15">
    <location>
        <begin position="8"/>
        <end position="105"/>
    </location>
</feature>
<sequence length="467" mass="49026">MAEPTRRVHFVGIGGIGMSGIAELLVNLGYQVSGSDARTTDITRRLAGMGVRVHEGHAGDNIGDADVVVVTSAARPDNPEIVEARRRAVPVIARAEMLAELMRLRRTGIAIGGAHGKTTTTSMVALMLERAGLDPTAVIGGRLSAFGSNARLGQGDVIVAEADESDGSFLKLSPVISVITNVDREHLDHYGTFEAALDAFVAFANKVPFDGAVIVGVDDPVLTGLIPRMTRRVVTYATDNDAAMLGARAIGTSHGTSTCEVWRRATHGAGTTECLGTLVLHVPGRHNLRNALAAVGVGLELGLPFDRIVSGLAEFRGAERRLQVVGERAGVLVVDDYGHHPTEIAAVIAACREAWSRRLVLLFQPHRYTRTAGLLDEFADVLAQADEVCLLPIYAASEDPIPGVTSEVLAEAVTRRSGRPVHVTSGLPEAPASIAAVARAGDLIVTLGAGSVGSLGPRLLDAMEARG</sequence>
<comment type="similarity">
    <text evidence="14">Belongs to the MurCDEF family.</text>
</comment>
<dbReference type="InterPro" id="IPR013221">
    <property type="entry name" value="Mur_ligase_cen"/>
</dbReference>
<dbReference type="Proteomes" id="UP000076079">
    <property type="component" value="Chromosome"/>
</dbReference>
<dbReference type="UniPathway" id="UPA00219"/>
<keyword evidence="11 14" id="KW-0131">Cell cycle</keyword>
<evidence type="ECO:0000256" key="12">
    <source>
        <dbReference type="ARBA" id="ARBA00023316"/>
    </source>
</evidence>
<dbReference type="EMBL" id="CP015136">
    <property type="protein sequence ID" value="AMY12625.1"/>
    <property type="molecule type" value="Genomic_DNA"/>
</dbReference>
<evidence type="ECO:0000313" key="19">
    <source>
        <dbReference type="Proteomes" id="UP000076079"/>
    </source>
</evidence>
<comment type="pathway">
    <text evidence="2 14">Cell wall biogenesis; peptidoglycan biosynthesis.</text>
</comment>
<name>A0A143PVA9_LUTPR</name>
<dbReference type="PATRIC" id="fig|1813736.3.peg.6208"/>
<dbReference type="InterPro" id="IPR050061">
    <property type="entry name" value="MurCDEF_pg_biosynth"/>
</dbReference>
<reference evidence="19" key="2">
    <citation type="submission" date="2016-04" db="EMBL/GenBank/DDBJ databases">
        <title>First Complete Genome Sequence of a Subdivision 6 Acidobacterium.</title>
        <authorList>
            <person name="Huang S."/>
            <person name="Vieira S."/>
            <person name="Bunk B."/>
            <person name="Riedel T."/>
            <person name="Sproeer C."/>
            <person name="Overmann J."/>
        </authorList>
    </citation>
    <scope>NUCLEOTIDE SEQUENCE [LARGE SCALE GENOMIC DNA]</scope>
    <source>
        <strain evidence="19">DSM 100886 HEG_-6_39</strain>
    </source>
</reference>
<keyword evidence="9 14" id="KW-0133">Cell shape</keyword>
<dbReference type="NCBIfam" id="TIGR01082">
    <property type="entry name" value="murC"/>
    <property type="match status" value="1"/>
</dbReference>
<evidence type="ECO:0000313" key="18">
    <source>
        <dbReference type="EMBL" id="AMY12625.1"/>
    </source>
</evidence>
<dbReference type="Gene3D" id="3.40.1190.10">
    <property type="entry name" value="Mur-like, catalytic domain"/>
    <property type="match status" value="1"/>
</dbReference>
<evidence type="ECO:0000256" key="3">
    <source>
        <dbReference type="ARBA" id="ARBA00012211"/>
    </source>
</evidence>
<dbReference type="STRING" id="1855912.LuPra_05906"/>
<dbReference type="OrthoDB" id="9804126at2"/>
<dbReference type="EC" id="6.3.2.8" evidence="3 14"/>
<evidence type="ECO:0000259" key="16">
    <source>
        <dbReference type="Pfam" id="PF02875"/>
    </source>
</evidence>
<keyword evidence="19" id="KW-1185">Reference proteome</keyword>
<dbReference type="GO" id="GO:0005737">
    <property type="term" value="C:cytoplasm"/>
    <property type="evidence" value="ECO:0007669"/>
    <property type="project" value="UniProtKB-SubCell"/>
</dbReference>
<keyword evidence="4 14" id="KW-0963">Cytoplasm</keyword>
<proteinExistence type="inferred from homology"/>
<dbReference type="GO" id="GO:0005524">
    <property type="term" value="F:ATP binding"/>
    <property type="evidence" value="ECO:0007669"/>
    <property type="project" value="UniProtKB-UniRule"/>
</dbReference>
<dbReference type="GO" id="GO:0009252">
    <property type="term" value="P:peptidoglycan biosynthetic process"/>
    <property type="evidence" value="ECO:0007669"/>
    <property type="project" value="UniProtKB-UniRule"/>
</dbReference>
<dbReference type="SUPFAM" id="SSF51984">
    <property type="entry name" value="MurCD N-terminal domain"/>
    <property type="match status" value="1"/>
</dbReference>
<dbReference type="Pfam" id="PF02875">
    <property type="entry name" value="Mur_ligase_C"/>
    <property type="match status" value="1"/>
</dbReference>
<evidence type="ECO:0000259" key="15">
    <source>
        <dbReference type="Pfam" id="PF01225"/>
    </source>
</evidence>
<dbReference type="KEGG" id="abac:LuPra_05906"/>
<dbReference type="InterPro" id="IPR036565">
    <property type="entry name" value="Mur-like_cat_sf"/>
</dbReference>
<evidence type="ECO:0000256" key="4">
    <source>
        <dbReference type="ARBA" id="ARBA00022490"/>
    </source>
</evidence>
<dbReference type="PANTHER" id="PTHR43445:SF3">
    <property type="entry name" value="UDP-N-ACETYLMURAMATE--L-ALANINE LIGASE"/>
    <property type="match status" value="1"/>
</dbReference>
<gene>
    <name evidence="14 18" type="primary">murC</name>
    <name evidence="18" type="ORF">LuPra_05906</name>
</gene>
<dbReference type="Gene3D" id="3.90.190.20">
    <property type="entry name" value="Mur ligase, C-terminal domain"/>
    <property type="match status" value="1"/>
</dbReference>
<keyword evidence="8 14" id="KW-0067">ATP-binding</keyword>
<dbReference type="InterPro" id="IPR004101">
    <property type="entry name" value="Mur_ligase_C"/>
</dbReference>
<dbReference type="SUPFAM" id="SSF53244">
    <property type="entry name" value="MurD-like peptide ligases, peptide-binding domain"/>
    <property type="match status" value="1"/>
</dbReference>
<feature type="binding site" evidence="14">
    <location>
        <begin position="113"/>
        <end position="119"/>
    </location>
    <ligand>
        <name>ATP</name>
        <dbReference type="ChEBI" id="CHEBI:30616"/>
    </ligand>
</feature>
<organism evidence="18 19">
    <name type="scientific">Luteitalea pratensis</name>
    <dbReference type="NCBI Taxonomy" id="1855912"/>
    <lineage>
        <taxon>Bacteria</taxon>
        <taxon>Pseudomonadati</taxon>
        <taxon>Acidobacteriota</taxon>
        <taxon>Vicinamibacteria</taxon>
        <taxon>Vicinamibacterales</taxon>
        <taxon>Vicinamibacteraceae</taxon>
        <taxon>Luteitalea</taxon>
    </lineage>
</organism>
<reference evidence="18 19" key="1">
    <citation type="journal article" date="2016" name="Genome Announc.">
        <title>First Complete Genome Sequence of a Subdivision 6 Acidobacterium Strain.</title>
        <authorList>
            <person name="Huang S."/>
            <person name="Vieira S."/>
            <person name="Bunk B."/>
            <person name="Riedel T."/>
            <person name="Sproer C."/>
            <person name="Overmann J."/>
        </authorList>
    </citation>
    <scope>NUCLEOTIDE SEQUENCE [LARGE SCALE GENOMIC DNA]</scope>
    <source>
        <strain evidence="19">DSM 100886 HEG_-6_39</strain>
    </source>
</reference>
<keyword evidence="6 14" id="KW-0132">Cell division</keyword>
<evidence type="ECO:0000256" key="1">
    <source>
        <dbReference type="ARBA" id="ARBA00004496"/>
    </source>
</evidence>
<dbReference type="AlphaFoldDB" id="A0A143PVA9"/>
<evidence type="ECO:0000256" key="14">
    <source>
        <dbReference type="HAMAP-Rule" id="MF_00046"/>
    </source>
</evidence>
<dbReference type="GO" id="GO:0008763">
    <property type="term" value="F:UDP-N-acetylmuramate-L-alanine ligase activity"/>
    <property type="evidence" value="ECO:0007669"/>
    <property type="project" value="UniProtKB-UniRule"/>
</dbReference>
<evidence type="ECO:0000256" key="7">
    <source>
        <dbReference type="ARBA" id="ARBA00022741"/>
    </source>
</evidence>
<accession>A0A143PVA9</accession>
<protein>
    <recommendedName>
        <fullName evidence="3 14">UDP-N-acetylmuramate--L-alanine ligase</fullName>
        <ecNumber evidence="3 14">6.3.2.8</ecNumber>
    </recommendedName>
    <alternativeName>
        <fullName evidence="14">UDP-N-acetylmuramoyl-L-alanine synthetase</fullName>
    </alternativeName>
</protein>
<comment type="catalytic activity">
    <reaction evidence="13 14">
        <text>UDP-N-acetyl-alpha-D-muramate + L-alanine + ATP = UDP-N-acetyl-alpha-D-muramoyl-L-alanine + ADP + phosphate + H(+)</text>
        <dbReference type="Rhea" id="RHEA:23372"/>
        <dbReference type="ChEBI" id="CHEBI:15378"/>
        <dbReference type="ChEBI" id="CHEBI:30616"/>
        <dbReference type="ChEBI" id="CHEBI:43474"/>
        <dbReference type="ChEBI" id="CHEBI:57972"/>
        <dbReference type="ChEBI" id="CHEBI:70757"/>
        <dbReference type="ChEBI" id="CHEBI:83898"/>
        <dbReference type="ChEBI" id="CHEBI:456216"/>
        <dbReference type="EC" id="6.3.2.8"/>
    </reaction>
</comment>
<dbReference type="InterPro" id="IPR005758">
    <property type="entry name" value="UDP-N-AcMur_Ala_ligase_MurC"/>
</dbReference>
<keyword evidence="12 14" id="KW-0961">Cell wall biogenesis/degradation</keyword>
<dbReference type="Gene3D" id="3.40.50.720">
    <property type="entry name" value="NAD(P)-binding Rossmann-like Domain"/>
    <property type="match status" value="1"/>
</dbReference>
<dbReference type="Pfam" id="PF08245">
    <property type="entry name" value="Mur_ligase_M"/>
    <property type="match status" value="1"/>
</dbReference>
<evidence type="ECO:0000256" key="11">
    <source>
        <dbReference type="ARBA" id="ARBA00023306"/>
    </source>
</evidence>
<feature type="domain" description="Mur ligase central" evidence="17">
    <location>
        <begin position="111"/>
        <end position="297"/>
    </location>
</feature>
<dbReference type="PANTHER" id="PTHR43445">
    <property type="entry name" value="UDP-N-ACETYLMURAMATE--L-ALANINE LIGASE-RELATED"/>
    <property type="match status" value="1"/>
</dbReference>
<feature type="domain" description="Mur ligase C-terminal" evidence="16">
    <location>
        <begin position="320"/>
        <end position="450"/>
    </location>
</feature>